<dbReference type="InterPro" id="IPR000836">
    <property type="entry name" value="PRTase_dom"/>
</dbReference>
<keyword evidence="5 7" id="KW-0460">Magnesium</keyword>
<evidence type="ECO:0000259" key="8">
    <source>
        <dbReference type="Pfam" id="PF00156"/>
    </source>
</evidence>
<feature type="binding site" description="in other chain" evidence="7">
    <location>
        <begin position="118"/>
        <end position="126"/>
    </location>
    <ligand>
        <name>5-phospho-alpha-D-ribose 1-diphosphate</name>
        <dbReference type="ChEBI" id="CHEBI:58017"/>
        <note>ligand shared between dimeric partners</note>
    </ligand>
</feature>
<comment type="subunit">
    <text evidence="7">Homodimer.</text>
</comment>
<comment type="function">
    <text evidence="7">Catalyzes the transfer of a ribosyl phosphate group from 5-phosphoribose 1-diphosphate to orotate, leading to the formation of orotidine monophosphate (OMP).</text>
</comment>
<feature type="binding site" evidence="7">
    <location>
        <position position="122"/>
    </location>
    <ligand>
        <name>orotate</name>
        <dbReference type="ChEBI" id="CHEBI:30839"/>
    </ligand>
</feature>
<dbReference type="PANTHER" id="PTHR19278:SF9">
    <property type="entry name" value="URIDINE 5'-MONOPHOSPHATE SYNTHASE"/>
    <property type="match status" value="1"/>
</dbReference>
<dbReference type="HAMAP" id="MF_01208">
    <property type="entry name" value="PyrE"/>
    <property type="match status" value="1"/>
</dbReference>
<proteinExistence type="inferred from homology"/>
<evidence type="ECO:0000256" key="4">
    <source>
        <dbReference type="ARBA" id="ARBA00022679"/>
    </source>
</evidence>
<comment type="cofactor">
    <cofactor evidence="7">
        <name>Mg(2+)</name>
        <dbReference type="ChEBI" id="CHEBI:18420"/>
    </cofactor>
</comment>
<organism evidence="9 10">
    <name type="scientific">Thermospira aquatica</name>
    <dbReference type="NCBI Taxonomy" id="2828656"/>
    <lineage>
        <taxon>Bacteria</taxon>
        <taxon>Pseudomonadati</taxon>
        <taxon>Spirochaetota</taxon>
        <taxon>Spirochaetia</taxon>
        <taxon>Brevinematales</taxon>
        <taxon>Thermospiraceae</taxon>
        <taxon>Thermospira</taxon>
    </lineage>
</organism>
<keyword evidence="3 7" id="KW-0328">Glycosyltransferase</keyword>
<dbReference type="EMBL" id="CP073355">
    <property type="protein sequence ID" value="URA09600.1"/>
    <property type="molecule type" value="Genomic_DNA"/>
</dbReference>
<dbReference type="InterPro" id="IPR023031">
    <property type="entry name" value="OPRT"/>
</dbReference>
<dbReference type="KEGG" id="taqu:KDW03_08900"/>
<dbReference type="GO" id="GO:0044205">
    <property type="term" value="P:'de novo' UMP biosynthetic process"/>
    <property type="evidence" value="ECO:0007669"/>
    <property type="project" value="UniProtKB-UniRule"/>
</dbReference>
<evidence type="ECO:0000313" key="9">
    <source>
        <dbReference type="EMBL" id="URA09600.1"/>
    </source>
</evidence>
<sequence length="197" mass="21870">MLTLREDHEIESLLMKSEALLKGHFILSSGLHSNRYVQCAKFFQYPAYAELAAKKLAKLYEDPPIDVVIGGAFGGITIAYELARVLGVRGIFCERVEGVFQLRRGFEIRQGEKVLIAEDVVTTGKSIDEVAQLVKQHGGEVVGVASLVDRHMPDPEKLPYRFEWLHSVQAEAYDPADCLLCKEGKLPAVKPGSRGMK</sequence>
<dbReference type="RefSeq" id="WP_271434735.1">
    <property type="nucleotide sequence ID" value="NZ_CP073355.1"/>
</dbReference>
<accession>A0AAX3BBX2</accession>
<name>A0AAX3BBX2_9SPIR</name>
<comment type="caution">
    <text evidence="7">Lacks conserved residue(s) required for the propagation of feature annotation.</text>
</comment>
<feature type="binding site" evidence="7">
    <location>
        <position position="150"/>
    </location>
    <ligand>
        <name>orotate</name>
        <dbReference type="ChEBI" id="CHEBI:30839"/>
    </ligand>
</feature>
<dbReference type="EC" id="2.4.2.10" evidence="2 7"/>
<dbReference type="AlphaFoldDB" id="A0AAX3BBX2"/>
<dbReference type="Pfam" id="PF00156">
    <property type="entry name" value="Pribosyltran"/>
    <property type="match status" value="1"/>
</dbReference>
<evidence type="ECO:0000256" key="6">
    <source>
        <dbReference type="ARBA" id="ARBA00022975"/>
    </source>
</evidence>
<keyword evidence="10" id="KW-1185">Reference proteome</keyword>
<dbReference type="Proteomes" id="UP001056539">
    <property type="component" value="Chromosome"/>
</dbReference>
<evidence type="ECO:0000256" key="2">
    <source>
        <dbReference type="ARBA" id="ARBA00011971"/>
    </source>
</evidence>
<evidence type="ECO:0000256" key="3">
    <source>
        <dbReference type="ARBA" id="ARBA00022676"/>
    </source>
</evidence>
<protein>
    <recommendedName>
        <fullName evidence="2 7">Orotate phosphoribosyltransferase</fullName>
        <shortName evidence="7">OPRT</shortName>
        <shortName evidence="7">OPRTase</shortName>
        <ecNumber evidence="2 7">2.4.2.10</ecNumber>
    </recommendedName>
</protein>
<dbReference type="InterPro" id="IPR006273">
    <property type="entry name" value="Orotate_PRibTrfase_bac"/>
</dbReference>
<feature type="binding site" evidence="7">
    <location>
        <position position="95"/>
    </location>
    <ligand>
        <name>5-phospho-alpha-D-ribose 1-diphosphate</name>
        <dbReference type="ChEBI" id="CHEBI:58017"/>
        <note>ligand shared between dimeric partners</note>
    </ligand>
</feature>
<reference evidence="9" key="1">
    <citation type="submission" date="2021-04" db="EMBL/GenBank/DDBJ databases">
        <authorList>
            <person name="Postec A."/>
        </authorList>
    </citation>
    <scope>NUCLEOTIDE SEQUENCE</scope>
    <source>
        <strain evidence="9">F1F22</strain>
    </source>
</reference>
<dbReference type="GO" id="GO:0019856">
    <property type="term" value="P:pyrimidine nucleobase biosynthetic process"/>
    <property type="evidence" value="ECO:0007669"/>
    <property type="project" value="InterPro"/>
</dbReference>
<comment type="pathway">
    <text evidence="1 7">Pyrimidine metabolism; UMP biosynthesis via de novo pathway; UMP from orotate: step 1/2.</text>
</comment>
<reference evidence="9" key="2">
    <citation type="submission" date="2022-06" db="EMBL/GenBank/DDBJ databases">
        <title>Thermospira aquatica gen. nov., sp. nov.</title>
        <authorList>
            <person name="Ben Ali Gam Z."/>
            <person name="Labat M."/>
        </authorList>
    </citation>
    <scope>NUCLEOTIDE SEQUENCE</scope>
    <source>
        <strain evidence="9">F1F22</strain>
    </source>
</reference>
<feature type="domain" description="Phosphoribosyltransferase" evidence="8">
    <location>
        <begin position="46"/>
        <end position="154"/>
    </location>
</feature>
<comment type="catalytic activity">
    <reaction evidence="7">
        <text>orotidine 5'-phosphate + diphosphate = orotate + 5-phospho-alpha-D-ribose 1-diphosphate</text>
        <dbReference type="Rhea" id="RHEA:10380"/>
        <dbReference type="ChEBI" id="CHEBI:30839"/>
        <dbReference type="ChEBI" id="CHEBI:33019"/>
        <dbReference type="ChEBI" id="CHEBI:57538"/>
        <dbReference type="ChEBI" id="CHEBI:58017"/>
        <dbReference type="EC" id="2.4.2.10"/>
    </reaction>
</comment>
<evidence type="ECO:0000256" key="5">
    <source>
        <dbReference type="ARBA" id="ARBA00022842"/>
    </source>
</evidence>
<evidence type="ECO:0000313" key="10">
    <source>
        <dbReference type="Proteomes" id="UP001056539"/>
    </source>
</evidence>
<dbReference type="Gene3D" id="3.40.50.2020">
    <property type="match status" value="1"/>
</dbReference>
<dbReference type="InterPro" id="IPR029057">
    <property type="entry name" value="PRTase-like"/>
</dbReference>
<evidence type="ECO:0000256" key="1">
    <source>
        <dbReference type="ARBA" id="ARBA00004889"/>
    </source>
</evidence>
<dbReference type="CDD" id="cd06223">
    <property type="entry name" value="PRTases_typeI"/>
    <property type="match status" value="1"/>
</dbReference>
<dbReference type="GO" id="GO:0000287">
    <property type="term" value="F:magnesium ion binding"/>
    <property type="evidence" value="ECO:0007669"/>
    <property type="project" value="UniProtKB-UniRule"/>
</dbReference>
<keyword evidence="6 7" id="KW-0665">Pyrimidine biosynthesis</keyword>
<dbReference type="NCBIfam" id="TIGR01367">
    <property type="entry name" value="pyrE_Therm"/>
    <property type="match status" value="1"/>
</dbReference>
<evidence type="ECO:0000256" key="7">
    <source>
        <dbReference type="HAMAP-Rule" id="MF_01208"/>
    </source>
</evidence>
<keyword evidence="4 7" id="KW-0808">Transferase</keyword>
<dbReference type="GO" id="GO:0004588">
    <property type="term" value="F:orotate phosphoribosyltransferase activity"/>
    <property type="evidence" value="ECO:0007669"/>
    <property type="project" value="UniProtKB-UniRule"/>
</dbReference>
<comment type="similarity">
    <text evidence="7">Belongs to the purine/pyrimidine phosphoribosyltransferase family. PyrE subfamily.</text>
</comment>
<gene>
    <name evidence="7 9" type="primary">pyrE</name>
    <name evidence="9" type="ORF">KDW03_08900</name>
</gene>
<dbReference type="PANTHER" id="PTHR19278">
    <property type="entry name" value="OROTATE PHOSPHORIBOSYLTRANSFERASE"/>
    <property type="match status" value="1"/>
</dbReference>
<dbReference type="SUPFAM" id="SSF53271">
    <property type="entry name" value="PRTase-like"/>
    <property type="match status" value="1"/>
</dbReference>